<gene>
    <name evidence="4" type="primary">tagH</name>
    <name evidence="4" type="ORF">RKA07_12450</name>
</gene>
<evidence type="ECO:0000259" key="3">
    <source>
        <dbReference type="Pfam" id="PF20232"/>
    </source>
</evidence>
<evidence type="ECO:0000313" key="5">
    <source>
        <dbReference type="Proteomes" id="UP001267407"/>
    </source>
</evidence>
<dbReference type="Gene3D" id="2.60.200.20">
    <property type="match status" value="1"/>
</dbReference>
<reference evidence="4" key="1">
    <citation type="submission" date="2023-09" db="EMBL/GenBank/DDBJ databases">
        <title>Marinobacter sediminicola sp. nov. and Marinobacter maritimum sp. nov., isolated from marine sediment.</title>
        <authorList>
            <person name="An J."/>
        </authorList>
    </citation>
    <scope>NUCLEOTIDE SEQUENCE</scope>
    <source>
        <strain evidence="4">F60267</strain>
    </source>
</reference>
<proteinExistence type="predicted"/>
<dbReference type="Proteomes" id="UP001267407">
    <property type="component" value="Unassembled WGS sequence"/>
</dbReference>
<feature type="domain" description="Type VI secretion system FHA" evidence="3">
    <location>
        <begin position="272"/>
        <end position="438"/>
    </location>
</feature>
<accession>A0ABU2HIQ2</accession>
<dbReference type="InterPro" id="IPR008984">
    <property type="entry name" value="SMAD_FHA_dom_sf"/>
</dbReference>
<organism evidence="4 5">
    <name type="scientific">Marinobacter xiaoshiensis</name>
    <dbReference type="NCBI Taxonomy" id="3073652"/>
    <lineage>
        <taxon>Bacteria</taxon>
        <taxon>Pseudomonadati</taxon>
        <taxon>Pseudomonadota</taxon>
        <taxon>Gammaproteobacteria</taxon>
        <taxon>Pseudomonadales</taxon>
        <taxon>Marinobacteraceae</taxon>
        <taxon>Marinobacter</taxon>
    </lineage>
</organism>
<feature type="compositionally biased region" description="Basic and acidic residues" evidence="1">
    <location>
        <begin position="241"/>
        <end position="253"/>
    </location>
</feature>
<dbReference type="InterPro" id="IPR046883">
    <property type="entry name" value="T6SS_FHA_C"/>
</dbReference>
<name>A0ABU2HIQ2_9GAMM</name>
<feature type="region of interest" description="Disordered" evidence="1">
    <location>
        <begin position="222"/>
        <end position="254"/>
    </location>
</feature>
<comment type="caution">
    <text evidence="4">The sequence shown here is derived from an EMBL/GenBank/DDBJ whole genome shotgun (WGS) entry which is preliminary data.</text>
</comment>
<feature type="domain" description="FHA" evidence="2">
    <location>
        <begin position="56"/>
        <end position="102"/>
    </location>
</feature>
<dbReference type="SUPFAM" id="SSF49879">
    <property type="entry name" value="SMAD/FHA domain"/>
    <property type="match status" value="1"/>
</dbReference>
<keyword evidence="5" id="KW-1185">Reference proteome</keyword>
<dbReference type="CDD" id="cd00060">
    <property type="entry name" value="FHA"/>
    <property type="match status" value="1"/>
</dbReference>
<evidence type="ECO:0000256" key="1">
    <source>
        <dbReference type="SAM" id="MobiDB-lite"/>
    </source>
</evidence>
<dbReference type="InterPro" id="IPR017735">
    <property type="entry name" value="T6SS_FHA"/>
</dbReference>
<dbReference type="EMBL" id="JAVMBO010000017">
    <property type="protein sequence ID" value="MDS1310902.1"/>
    <property type="molecule type" value="Genomic_DNA"/>
</dbReference>
<evidence type="ECO:0000313" key="4">
    <source>
        <dbReference type="EMBL" id="MDS1310902.1"/>
    </source>
</evidence>
<feature type="compositionally biased region" description="Basic and acidic residues" evidence="1">
    <location>
        <begin position="222"/>
        <end position="231"/>
    </location>
</feature>
<evidence type="ECO:0000259" key="2">
    <source>
        <dbReference type="Pfam" id="PF00498"/>
    </source>
</evidence>
<dbReference type="RefSeq" id="WP_200369853.1">
    <property type="nucleotide sequence ID" value="NZ_JAVMBO010000017.1"/>
</dbReference>
<sequence>MEERQVTRLKLTVTNPGTTRSGAGIEHSFGPRGGSIGTAESDTWQLSAHRTGAVAGHAEIRLLDGGYCLIDRSGRTYINSATQPVGRGRRARLNQGDTVSIGRYRIRAELIAAQAGSSTEQELELREAAEDRRLVDMAEGELVRGAARDSDMQVAEPLEGLASAAAETPSADPMLHWQDEPVRVDQEERTLMASERAWFATETDVTDEYRENRDVAMGLPVRRGERDRMSETHNGALGEGSGERSQPHSDQSRKHISATPLMQGMEAGLDFADSDGMQLFLEEAGQTLKATIDGLLALHQGEDSRHQALRTRLQPIEDNPLRLGGDYEETVQTLFASQRSPVHLSAPAAVQESLQSLNHHQQATGAAISEALEAILHAFSPEALLRRFHGYRRGLQKNEDEGRWAWDMYQHYYKELKSSRQQGFERLFQEVFDQAYDQHLRQLQRENLV</sequence>
<dbReference type="Pfam" id="PF00498">
    <property type="entry name" value="FHA"/>
    <property type="match status" value="1"/>
</dbReference>
<dbReference type="InterPro" id="IPR000253">
    <property type="entry name" value="FHA_dom"/>
</dbReference>
<protein>
    <submittedName>
        <fullName evidence="4">Type VI secretion system-associated FHA domain protein TagH</fullName>
    </submittedName>
</protein>
<dbReference type="Pfam" id="PF20232">
    <property type="entry name" value="T6SS_FHA_C"/>
    <property type="match status" value="1"/>
</dbReference>
<dbReference type="NCBIfam" id="TIGR03354">
    <property type="entry name" value="VI_FHA"/>
    <property type="match status" value="1"/>
</dbReference>